<dbReference type="VEuPathDB" id="FungiDB:HpaG813303"/>
<evidence type="ECO:0000313" key="2">
    <source>
        <dbReference type="Proteomes" id="UP000011713"/>
    </source>
</evidence>
<accession>M4C2I8</accession>
<organism evidence="1 2">
    <name type="scientific">Hyaloperonospora arabidopsidis (strain Emoy2)</name>
    <name type="common">Downy mildew agent</name>
    <name type="synonym">Peronospora arabidopsidis</name>
    <dbReference type="NCBI Taxonomy" id="559515"/>
    <lineage>
        <taxon>Eukaryota</taxon>
        <taxon>Sar</taxon>
        <taxon>Stramenopiles</taxon>
        <taxon>Oomycota</taxon>
        <taxon>Peronosporomycetes</taxon>
        <taxon>Peronosporales</taxon>
        <taxon>Peronosporaceae</taxon>
        <taxon>Hyaloperonospora</taxon>
    </lineage>
</organism>
<protein>
    <submittedName>
        <fullName evidence="1">Uncharacterized protein</fullName>
    </submittedName>
</protein>
<evidence type="ECO:0000313" key="1">
    <source>
        <dbReference type="EnsemblProtists" id="HpaP813303"/>
    </source>
</evidence>
<dbReference type="Proteomes" id="UP000011713">
    <property type="component" value="Unassembled WGS sequence"/>
</dbReference>
<dbReference type="AlphaFoldDB" id="M4C2I8"/>
<reference evidence="1" key="2">
    <citation type="submission" date="2015-06" db="UniProtKB">
        <authorList>
            <consortium name="EnsemblProtists"/>
        </authorList>
    </citation>
    <scope>IDENTIFICATION</scope>
    <source>
        <strain evidence="1">Emoy2</strain>
    </source>
</reference>
<dbReference type="EnsemblProtists" id="HpaT813303">
    <property type="protein sequence ID" value="HpaP813303"/>
    <property type="gene ID" value="HpaG813303"/>
</dbReference>
<reference evidence="2" key="1">
    <citation type="journal article" date="2010" name="Science">
        <title>Signatures of adaptation to obligate biotrophy in the Hyaloperonospora arabidopsidis genome.</title>
        <authorList>
            <person name="Baxter L."/>
            <person name="Tripathy S."/>
            <person name="Ishaque N."/>
            <person name="Boot N."/>
            <person name="Cabral A."/>
            <person name="Kemen E."/>
            <person name="Thines M."/>
            <person name="Ah-Fong A."/>
            <person name="Anderson R."/>
            <person name="Badejoko W."/>
            <person name="Bittner-Eddy P."/>
            <person name="Boore J.L."/>
            <person name="Chibucos M.C."/>
            <person name="Coates M."/>
            <person name="Dehal P."/>
            <person name="Delehaunty K."/>
            <person name="Dong S."/>
            <person name="Downton P."/>
            <person name="Dumas B."/>
            <person name="Fabro G."/>
            <person name="Fronick C."/>
            <person name="Fuerstenberg S.I."/>
            <person name="Fulton L."/>
            <person name="Gaulin E."/>
            <person name="Govers F."/>
            <person name="Hughes L."/>
            <person name="Humphray S."/>
            <person name="Jiang R.H."/>
            <person name="Judelson H."/>
            <person name="Kamoun S."/>
            <person name="Kyung K."/>
            <person name="Meijer H."/>
            <person name="Minx P."/>
            <person name="Morris P."/>
            <person name="Nelson J."/>
            <person name="Phuntumart V."/>
            <person name="Qutob D."/>
            <person name="Rehmany A."/>
            <person name="Rougon-Cardoso A."/>
            <person name="Ryden P."/>
            <person name="Torto-Alalibo T."/>
            <person name="Studholme D."/>
            <person name="Wang Y."/>
            <person name="Win J."/>
            <person name="Wood J."/>
            <person name="Clifton S.W."/>
            <person name="Rogers J."/>
            <person name="Van den Ackerveken G."/>
            <person name="Jones J.D."/>
            <person name="McDowell J.M."/>
            <person name="Beynon J."/>
            <person name="Tyler B.M."/>
        </authorList>
    </citation>
    <scope>NUCLEOTIDE SEQUENCE [LARGE SCALE GENOMIC DNA]</scope>
    <source>
        <strain evidence="2">Emoy2</strain>
    </source>
</reference>
<keyword evidence="2" id="KW-1185">Reference proteome</keyword>
<dbReference type="EMBL" id="JH598129">
    <property type="status" value="NOT_ANNOTATED_CDS"/>
    <property type="molecule type" value="Genomic_DNA"/>
</dbReference>
<dbReference type="HOGENOM" id="CLU_2781327_0_0_1"/>
<sequence>MSCPALQMLGKQLGLAQTELRQGRPVVPVRDTRPTVGQGAKARAANVPVVCSTKLWRGGGSPYTRGRSD</sequence>
<proteinExistence type="predicted"/>
<name>M4C2I8_HYAAE</name>
<dbReference type="InParanoid" id="M4C2I8"/>